<evidence type="ECO:0000256" key="1">
    <source>
        <dbReference type="SAM" id="MobiDB-lite"/>
    </source>
</evidence>
<dbReference type="OrthoDB" id="3557569at2759"/>
<feature type="region of interest" description="Disordered" evidence="1">
    <location>
        <begin position="37"/>
        <end position="59"/>
    </location>
</feature>
<protein>
    <recommendedName>
        <fullName evidence="2">2EXR domain-containing protein</fullName>
    </recommendedName>
</protein>
<dbReference type="PANTHER" id="PTHR35910">
    <property type="entry name" value="2EXR DOMAIN-CONTAINING PROTEIN"/>
    <property type="match status" value="1"/>
</dbReference>
<dbReference type="Proteomes" id="UP000235786">
    <property type="component" value="Unassembled WGS sequence"/>
</dbReference>
<dbReference type="InterPro" id="IPR045518">
    <property type="entry name" value="2EXR"/>
</dbReference>
<name>A0A2J6REF9_HYAVF</name>
<feature type="compositionally biased region" description="Low complexity" evidence="1">
    <location>
        <begin position="43"/>
        <end position="59"/>
    </location>
</feature>
<gene>
    <name evidence="3" type="ORF">L207DRAFT_569047</name>
</gene>
<sequence length="361" mass="40419">MGPSYNLPSVCFLGEDAPHCPSSPYPNSIPTSLSPPYSYSATSLPPSQPKQFQSSSISTPPTTFPLFTLLPPELRLKIWHLTLPAPRLVPLRYQSSTAPFTPSTPKSHRGCTSPALIPITLQINHESRSLALQHYSLSFGLPGGISSPGSRPSTLPCKMYFSAERGDVLFFGVRGQERERMAEFVQACTMVHPGASGFGRVRRLAVEKELFMGRGGKGVSEMQLRLFWERVMGKFRELEELVFVEAGEDALGAFEREDVEAEVGLRGRNQMEDVCFTDDGMEFRCWGEERFEDKVERVVRSLETECGWVAPRWRVLGPQVGDLDTRMEGMIIGRQTRMEQEERLVRQMRGLFGHEGVSNAL</sequence>
<evidence type="ECO:0000259" key="2">
    <source>
        <dbReference type="Pfam" id="PF20150"/>
    </source>
</evidence>
<reference evidence="3 4" key="1">
    <citation type="submission" date="2016-04" db="EMBL/GenBank/DDBJ databases">
        <title>A degradative enzymes factory behind the ericoid mycorrhizal symbiosis.</title>
        <authorList>
            <consortium name="DOE Joint Genome Institute"/>
            <person name="Martino E."/>
            <person name="Morin E."/>
            <person name="Grelet G."/>
            <person name="Kuo A."/>
            <person name="Kohler A."/>
            <person name="Daghino S."/>
            <person name="Barry K."/>
            <person name="Choi C."/>
            <person name="Cichocki N."/>
            <person name="Clum A."/>
            <person name="Copeland A."/>
            <person name="Hainaut M."/>
            <person name="Haridas S."/>
            <person name="Labutti K."/>
            <person name="Lindquist E."/>
            <person name="Lipzen A."/>
            <person name="Khouja H.-R."/>
            <person name="Murat C."/>
            <person name="Ohm R."/>
            <person name="Olson A."/>
            <person name="Spatafora J."/>
            <person name="Veneault-Fourrey C."/>
            <person name="Henrissat B."/>
            <person name="Grigoriev I."/>
            <person name="Martin F."/>
            <person name="Perotto S."/>
        </authorList>
    </citation>
    <scope>NUCLEOTIDE SEQUENCE [LARGE SCALE GENOMIC DNA]</scope>
    <source>
        <strain evidence="3 4">F</strain>
    </source>
</reference>
<dbReference type="AlphaFoldDB" id="A0A2J6REF9"/>
<accession>A0A2J6REF9</accession>
<feature type="domain" description="2EXR" evidence="2">
    <location>
        <begin position="64"/>
        <end position="165"/>
    </location>
</feature>
<keyword evidence="4" id="KW-1185">Reference proteome</keyword>
<proteinExistence type="predicted"/>
<dbReference type="PANTHER" id="PTHR35910:SF6">
    <property type="entry name" value="2EXR DOMAIN-CONTAINING PROTEIN"/>
    <property type="match status" value="1"/>
</dbReference>
<evidence type="ECO:0000313" key="3">
    <source>
        <dbReference type="EMBL" id="PMD36902.1"/>
    </source>
</evidence>
<organism evidence="3 4">
    <name type="scientific">Hyaloscypha variabilis (strain UAMH 11265 / GT02V1 / F)</name>
    <name type="common">Meliniomyces variabilis</name>
    <dbReference type="NCBI Taxonomy" id="1149755"/>
    <lineage>
        <taxon>Eukaryota</taxon>
        <taxon>Fungi</taxon>
        <taxon>Dikarya</taxon>
        <taxon>Ascomycota</taxon>
        <taxon>Pezizomycotina</taxon>
        <taxon>Leotiomycetes</taxon>
        <taxon>Helotiales</taxon>
        <taxon>Hyaloscyphaceae</taxon>
        <taxon>Hyaloscypha</taxon>
        <taxon>Hyaloscypha variabilis</taxon>
    </lineage>
</organism>
<dbReference type="Pfam" id="PF20150">
    <property type="entry name" value="2EXR"/>
    <property type="match status" value="1"/>
</dbReference>
<evidence type="ECO:0000313" key="4">
    <source>
        <dbReference type="Proteomes" id="UP000235786"/>
    </source>
</evidence>
<dbReference type="EMBL" id="KZ613950">
    <property type="protein sequence ID" value="PMD36902.1"/>
    <property type="molecule type" value="Genomic_DNA"/>
</dbReference>